<dbReference type="EnsemblMetazoa" id="AFAF011958-RA">
    <property type="protein sequence ID" value="AFAF011958-PA"/>
    <property type="gene ID" value="AFAF011958"/>
</dbReference>
<keyword evidence="3" id="KW-1185">Reference proteome</keyword>
<reference evidence="3" key="1">
    <citation type="submission" date="2014-01" db="EMBL/GenBank/DDBJ databases">
        <title>The Genome Sequence of Anopheles farauti FAR1 (V2).</title>
        <authorList>
            <consortium name="The Broad Institute Genomics Platform"/>
            <person name="Neafsey D.E."/>
            <person name="Besansky N."/>
            <person name="Howell P."/>
            <person name="Walton C."/>
            <person name="Young S.K."/>
            <person name="Zeng Q."/>
            <person name="Gargeya S."/>
            <person name="Fitzgerald M."/>
            <person name="Haas B."/>
            <person name="Abouelleil A."/>
            <person name="Allen A.W."/>
            <person name="Alvarado L."/>
            <person name="Arachchi H.M."/>
            <person name="Berlin A.M."/>
            <person name="Chapman S.B."/>
            <person name="Gainer-Dewar J."/>
            <person name="Goldberg J."/>
            <person name="Griggs A."/>
            <person name="Gujja S."/>
            <person name="Hansen M."/>
            <person name="Howarth C."/>
            <person name="Imamovic A."/>
            <person name="Ireland A."/>
            <person name="Larimer J."/>
            <person name="McCowan C."/>
            <person name="Murphy C."/>
            <person name="Pearson M."/>
            <person name="Poon T.W."/>
            <person name="Priest M."/>
            <person name="Roberts A."/>
            <person name="Saif S."/>
            <person name="Shea T."/>
            <person name="Sisk P."/>
            <person name="Sykes S."/>
            <person name="Wortman J."/>
            <person name="Nusbaum C."/>
            <person name="Birren B."/>
        </authorList>
    </citation>
    <scope>NUCLEOTIDE SEQUENCE [LARGE SCALE GENOMIC DNA]</scope>
    <source>
        <strain evidence="3">FAR1</strain>
    </source>
</reference>
<dbReference type="Proteomes" id="UP000075886">
    <property type="component" value="Unassembled WGS sequence"/>
</dbReference>
<evidence type="ECO:0000256" key="1">
    <source>
        <dbReference type="SAM" id="MobiDB-lite"/>
    </source>
</evidence>
<dbReference type="AlphaFoldDB" id="A0A182QKA3"/>
<name>A0A182QKA3_9DIPT</name>
<accession>A0A182QKA3</accession>
<dbReference type="EMBL" id="AXCN02000188">
    <property type="status" value="NOT_ANNOTATED_CDS"/>
    <property type="molecule type" value="Genomic_DNA"/>
</dbReference>
<organism evidence="2 3">
    <name type="scientific">Anopheles farauti</name>
    <dbReference type="NCBI Taxonomy" id="69004"/>
    <lineage>
        <taxon>Eukaryota</taxon>
        <taxon>Metazoa</taxon>
        <taxon>Ecdysozoa</taxon>
        <taxon>Arthropoda</taxon>
        <taxon>Hexapoda</taxon>
        <taxon>Insecta</taxon>
        <taxon>Pterygota</taxon>
        <taxon>Neoptera</taxon>
        <taxon>Endopterygota</taxon>
        <taxon>Diptera</taxon>
        <taxon>Nematocera</taxon>
        <taxon>Culicoidea</taxon>
        <taxon>Culicidae</taxon>
        <taxon>Anophelinae</taxon>
        <taxon>Anopheles</taxon>
    </lineage>
</organism>
<reference evidence="2" key="2">
    <citation type="submission" date="2020-05" db="UniProtKB">
        <authorList>
            <consortium name="EnsemblMetazoa"/>
        </authorList>
    </citation>
    <scope>IDENTIFICATION</scope>
    <source>
        <strain evidence="2">FAR1</strain>
    </source>
</reference>
<feature type="region of interest" description="Disordered" evidence="1">
    <location>
        <begin position="40"/>
        <end position="99"/>
    </location>
</feature>
<protein>
    <submittedName>
        <fullName evidence="2">Uncharacterized protein</fullName>
    </submittedName>
</protein>
<dbReference type="VEuPathDB" id="VectorBase:AFAF011958"/>
<evidence type="ECO:0000313" key="3">
    <source>
        <dbReference type="Proteomes" id="UP000075886"/>
    </source>
</evidence>
<proteinExistence type="predicted"/>
<evidence type="ECO:0000313" key="2">
    <source>
        <dbReference type="EnsemblMetazoa" id="AFAF011958-PA"/>
    </source>
</evidence>
<feature type="compositionally biased region" description="Acidic residues" evidence="1">
    <location>
        <begin position="66"/>
        <end position="97"/>
    </location>
</feature>
<sequence length="431" mass="43965">MQSELEPSSRSSCCNNPTNWGIVTTALACCLTFRPVPRRDCRAPPPRGVPPRVRRALPCARAGSDPADEEVADADTDVDDAYDTDDDDADEEDDEAAASEVSVAAIIRSVAGRFSSLARMEPPPAGGTNATPSEPLLIFSIILGESFTSAVPLVVVVIVEPAAPGPPIPPVGEWVALLFERGLPTLTPSSNGFALSPEKCIAPPPGVAASGGIIGFILSLGTLAADSVLMLSFATTAGGTLIVIFSACVCDEVVTETVAAADEIEDDETGDDSRELILVSLELLLSSPDCFVGGRIGLIVSFGTVGASVTIKPAPVPPPTPSTAAFEQFGIGLIVSFGIELELIFGSFGGSGSGLIVSFTPSELVRTGAGCPLPEGLQLLAPADVPGDKEDAAIDAIPPPSCGGIVLMCSFGIGGPLASALSAVSLTRKLL</sequence>